<evidence type="ECO:0000313" key="1">
    <source>
        <dbReference type="EMBL" id="CAE7384592.1"/>
    </source>
</evidence>
<keyword evidence="2" id="KW-1185">Reference proteome</keyword>
<organism evidence="1 2">
    <name type="scientific">Symbiodinium natans</name>
    <dbReference type="NCBI Taxonomy" id="878477"/>
    <lineage>
        <taxon>Eukaryota</taxon>
        <taxon>Sar</taxon>
        <taxon>Alveolata</taxon>
        <taxon>Dinophyceae</taxon>
        <taxon>Suessiales</taxon>
        <taxon>Symbiodiniaceae</taxon>
        <taxon>Symbiodinium</taxon>
    </lineage>
</organism>
<gene>
    <name evidence="1" type="ORF">SNAT2548_LOCUS20981</name>
</gene>
<dbReference type="AlphaFoldDB" id="A0A812QF64"/>
<protein>
    <submittedName>
        <fullName evidence="1">Uncharacterized protein</fullName>
    </submittedName>
</protein>
<accession>A0A812QF64</accession>
<proteinExistence type="predicted"/>
<dbReference type="Proteomes" id="UP000604046">
    <property type="component" value="Unassembled WGS sequence"/>
</dbReference>
<evidence type="ECO:0000313" key="2">
    <source>
        <dbReference type="Proteomes" id="UP000604046"/>
    </source>
</evidence>
<sequence length="90" mass="9747">MVATLAPAEPAPTAAAPARCKIFTLWEYPGVAPLYARLNVEVGQGGLVLICYSGVEYQSDEPVLIHRKNVMKWILAGQFSDMQVRATGAK</sequence>
<reference evidence="1" key="1">
    <citation type="submission" date="2021-02" db="EMBL/GenBank/DDBJ databases">
        <authorList>
            <person name="Dougan E. K."/>
            <person name="Rhodes N."/>
            <person name="Thang M."/>
            <person name="Chan C."/>
        </authorList>
    </citation>
    <scope>NUCLEOTIDE SEQUENCE</scope>
</reference>
<name>A0A812QF64_9DINO</name>
<comment type="caution">
    <text evidence="1">The sequence shown here is derived from an EMBL/GenBank/DDBJ whole genome shotgun (WGS) entry which is preliminary data.</text>
</comment>
<dbReference type="EMBL" id="CAJNDS010002231">
    <property type="protein sequence ID" value="CAE7384592.1"/>
    <property type="molecule type" value="Genomic_DNA"/>
</dbReference>